<proteinExistence type="predicted"/>
<gene>
    <name evidence="1" type="ORF">ACFQT0_01865</name>
</gene>
<protein>
    <submittedName>
        <fullName evidence="1">Uncharacterized protein</fullName>
    </submittedName>
</protein>
<organism evidence="1 2">
    <name type="scientific">Hymenobacter humi</name>
    <dbReference type="NCBI Taxonomy" id="1411620"/>
    <lineage>
        <taxon>Bacteria</taxon>
        <taxon>Pseudomonadati</taxon>
        <taxon>Bacteroidota</taxon>
        <taxon>Cytophagia</taxon>
        <taxon>Cytophagales</taxon>
        <taxon>Hymenobacteraceae</taxon>
        <taxon>Hymenobacter</taxon>
    </lineage>
</organism>
<dbReference type="RefSeq" id="WP_380199910.1">
    <property type="nucleotide sequence ID" value="NZ_JBHTEK010000001.1"/>
</dbReference>
<dbReference type="PANTHER" id="PTHR16214">
    <property type="entry name" value="TRANSMEMBRANE PROTEIN 260"/>
    <property type="match status" value="1"/>
</dbReference>
<dbReference type="EMBL" id="JBHTEK010000001">
    <property type="protein sequence ID" value="MFC7666312.1"/>
    <property type="molecule type" value="Genomic_DNA"/>
</dbReference>
<comment type="caution">
    <text evidence="1">The sequence shown here is derived from an EMBL/GenBank/DDBJ whole genome shotgun (WGS) entry which is preliminary data.</text>
</comment>
<dbReference type="PANTHER" id="PTHR16214:SF3">
    <property type="entry name" value="TRANSMEMBRANE PROTEIN 260"/>
    <property type="match status" value="1"/>
</dbReference>
<accession>A0ABW2U014</accession>
<dbReference type="Proteomes" id="UP001596513">
    <property type="component" value="Unassembled WGS sequence"/>
</dbReference>
<dbReference type="InterPro" id="IPR052724">
    <property type="entry name" value="GT117_domain-containing"/>
</dbReference>
<keyword evidence="2" id="KW-1185">Reference proteome</keyword>
<name>A0ABW2U014_9BACT</name>
<sequence>MRSFKSLNNLVGWLVFAIAAVTYLLTLEPTASFWDCGEFIACSYNLLVPHPRARPPSCCWAA</sequence>
<reference evidence="2" key="1">
    <citation type="journal article" date="2019" name="Int. J. Syst. Evol. Microbiol.">
        <title>The Global Catalogue of Microorganisms (GCM) 10K type strain sequencing project: providing services to taxonomists for standard genome sequencing and annotation.</title>
        <authorList>
            <consortium name="The Broad Institute Genomics Platform"/>
            <consortium name="The Broad Institute Genome Sequencing Center for Infectious Disease"/>
            <person name="Wu L."/>
            <person name="Ma J."/>
        </authorList>
    </citation>
    <scope>NUCLEOTIDE SEQUENCE [LARGE SCALE GENOMIC DNA]</scope>
    <source>
        <strain evidence="2">JCM 19635</strain>
    </source>
</reference>
<evidence type="ECO:0000313" key="2">
    <source>
        <dbReference type="Proteomes" id="UP001596513"/>
    </source>
</evidence>
<evidence type="ECO:0000313" key="1">
    <source>
        <dbReference type="EMBL" id="MFC7666312.1"/>
    </source>
</evidence>